<proteinExistence type="predicted"/>
<feature type="region of interest" description="Disordered" evidence="1">
    <location>
        <begin position="800"/>
        <end position="834"/>
    </location>
</feature>
<feature type="region of interest" description="Disordered" evidence="1">
    <location>
        <begin position="1054"/>
        <end position="1103"/>
    </location>
</feature>
<organism evidence="2 3">
    <name type="scientific">Leishmania orientalis</name>
    <dbReference type="NCBI Taxonomy" id="2249476"/>
    <lineage>
        <taxon>Eukaryota</taxon>
        <taxon>Discoba</taxon>
        <taxon>Euglenozoa</taxon>
        <taxon>Kinetoplastea</taxon>
        <taxon>Metakinetoplastina</taxon>
        <taxon>Trypanosomatida</taxon>
        <taxon>Trypanosomatidae</taxon>
        <taxon>Leishmaniinae</taxon>
        <taxon>Leishmania</taxon>
    </lineage>
</organism>
<feature type="compositionally biased region" description="Low complexity" evidence="1">
    <location>
        <begin position="130"/>
        <end position="141"/>
    </location>
</feature>
<comment type="caution">
    <text evidence="2">The sequence shown here is derived from an EMBL/GenBank/DDBJ whole genome shotgun (WGS) entry which is preliminary data.</text>
</comment>
<feature type="compositionally biased region" description="Low complexity" evidence="1">
    <location>
        <begin position="283"/>
        <end position="301"/>
    </location>
</feature>
<reference evidence="3" key="1">
    <citation type="journal article" date="2021" name="Microbiol. Resour. Announc.">
        <title>LGAAP: Leishmaniinae Genome Assembly and Annotation Pipeline.</title>
        <authorList>
            <person name="Almutairi H."/>
            <person name="Urbaniak M.D."/>
            <person name="Bates M.D."/>
            <person name="Jariyapan N."/>
            <person name="Kwakye-Nuako G."/>
            <person name="Thomaz-Soccol V."/>
            <person name="Al-Salem W.S."/>
            <person name="Dillon R.J."/>
            <person name="Bates P.A."/>
            <person name="Gatherer D."/>
        </authorList>
    </citation>
    <scope>NUCLEOTIDE SEQUENCE [LARGE SCALE GENOMIC DNA]</scope>
</reference>
<keyword evidence="3" id="KW-1185">Reference proteome</keyword>
<protein>
    <submittedName>
        <fullName evidence="2">Uncharacterized protein</fullName>
    </submittedName>
</protein>
<sequence>MATPCAPAFAGGGAAASRPHGRLSGDKSDGGRRFPRVVPYTCTTAFLFKPTPAASLSSFSSPRRQMLGDPVSSRQIEASDHFISSTAAASPKFVWVLSPPEAASAALYRSSHLVEPFLTQKLRSTSDVSAATPTARQPPQAGDGDLRGAGRNENLQPRARHCTFRPPPSPPHRCRPAEAVLPSSSGAALAATPKQLPVTEKGARAPYVTHAPSAPPLYRSVARAHARAYQHCSVSAAVTAATEGLQTEPINAMISDIVFTSSSVCMRCGDAHGRENNARPEFTSTALSSPAPSSCADLSDAQRCGRQRAGSPPATAHQQQQARLRPSGQRVGGSLLLGMVQDEAAGMRTRWNSPPPSPQHVCGEANAPAGFTGNWAPGWVALKRKDTAFSAPPTKSHVDPALLATPFQPLSAAAQQTASLSRHAILTSSQVRQRALPREASLSMRNAAATTVVPSRNGIRVEDSVHRRLEALPLSPDITLACVPVDSTDTPHAVASCGVAALEAQRLQGTESAPGEGSPSVSAVSSSHHLTRPSPLVLPDVVSLPPSLQASPSMVRARLAHGGAQEDWCFGRSSSVRPRAEEVRQKQALLVAQRRRLIEREEAVAREWLVLGARVQLQHIACQERAAYRLFESRKYPRRFPETFAHSGAIAGAVDHHLARACAAQLCPPALPEEVCPLAAAPLSIQPLRRSPSASSRPLLCRRTPMAAEAHEEDDEKSRLRSFSLSTSSCRPGCSLPRFSDGRDGGGALHAPDAPAGVEVVRWPDAEDVCSSGKEEEALRDKAEGAQEYVGAISCGCHEAAPEDPTTSMRPSKANQRMASLQPARPSSPCHEGHDGGLLARIRDLQYEEEDLRFLLTGDCPPPHVFHRWANRYFEGHRASFSSATAAVSQTSVQHASLSPEAVERCCSRSFSPPVVPSAYGGAASVVCPPDDGVVARVFPAASRGSSRSSLLPPADESLLWSEGSSVSRHRLCSEHRRAWAMENILSDDDACATYDERRRAGLAPSRSQSLLGRSEWNASGRYAPDPRIFSAGHCAAPLSACTLPSYAALSSSSTPRSISVEGAPPPSTSDYPRQRPTSMTPDSSSLHKMAPPTEKTYSTPLGSERDAWQTLMDKFIDGLLQIIERE</sequence>
<reference evidence="3" key="2">
    <citation type="journal article" date="2021" name="Sci. Data">
        <title>Chromosome-scale genome sequencing, assembly and annotation of six genomes from subfamily Leishmaniinae.</title>
        <authorList>
            <person name="Almutairi H."/>
            <person name="Urbaniak M.D."/>
            <person name="Bates M.D."/>
            <person name="Jariyapan N."/>
            <person name="Kwakye-Nuako G."/>
            <person name="Thomaz Soccol V."/>
            <person name="Al-Salem W.S."/>
            <person name="Dillon R.J."/>
            <person name="Bates P.A."/>
            <person name="Gatherer D."/>
        </authorList>
    </citation>
    <scope>NUCLEOTIDE SEQUENCE [LARGE SCALE GENOMIC DNA]</scope>
</reference>
<feature type="compositionally biased region" description="Low complexity" evidence="1">
    <location>
        <begin position="518"/>
        <end position="528"/>
    </location>
</feature>
<dbReference type="GeneID" id="92358506"/>
<name>A0A836KE40_9TRYP</name>
<feature type="region of interest" description="Disordered" evidence="1">
    <location>
        <begin position="1"/>
        <end position="30"/>
    </location>
</feature>
<accession>A0A836KE40</accession>
<dbReference type="Proteomes" id="UP000674143">
    <property type="component" value="Unassembled WGS sequence"/>
</dbReference>
<dbReference type="RefSeq" id="XP_067060124.1">
    <property type="nucleotide sequence ID" value="XM_067204572.1"/>
</dbReference>
<dbReference type="KEGG" id="loi:92358506"/>
<evidence type="ECO:0000256" key="1">
    <source>
        <dbReference type="SAM" id="MobiDB-lite"/>
    </source>
</evidence>
<gene>
    <name evidence="2" type="ORF">LSCM4_02545</name>
</gene>
<evidence type="ECO:0000313" key="2">
    <source>
        <dbReference type="EMBL" id="KAG5469147.1"/>
    </source>
</evidence>
<dbReference type="AlphaFoldDB" id="A0A836KE40"/>
<feature type="region of interest" description="Disordered" evidence="1">
    <location>
        <begin position="281"/>
        <end position="330"/>
    </location>
</feature>
<dbReference type="EMBL" id="JAFHLR010000033">
    <property type="protein sequence ID" value="KAG5469147.1"/>
    <property type="molecule type" value="Genomic_DNA"/>
</dbReference>
<feature type="region of interest" description="Disordered" evidence="1">
    <location>
        <begin position="123"/>
        <end position="174"/>
    </location>
</feature>
<feature type="region of interest" description="Disordered" evidence="1">
    <location>
        <begin position="508"/>
        <end position="528"/>
    </location>
</feature>
<evidence type="ECO:0000313" key="3">
    <source>
        <dbReference type="Proteomes" id="UP000674143"/>
    </source>
</evidence>
<feature type="compositionally biased region" description="Polar residues" evidence="1">
    <location>
        <begin position="1069"/>
        <end position="1087"/>
    </location>
</feature>
<feature type="compositionally biased region" description="Polar residues" evidence="1">
    <location>
        <begin position="805"/>
        <end position="819"/>
    </location>
</feature>